<reference evidence="1" key="2">
    <citation type="journal article" date="2024" name="Plant">
        <title>Genomic evolution and insights into agronomic trait innovations of Sesamum species.</title>
        <authorList>
            <person name="Miao H."/>
            <person name="Wang L."/>
            <person name="Qu L."/>
            <person name="Liu H."/>
            <person name="Sun Y."/>
            <person name="Le M."/>
            <person name="Wang Q."/>
            <person name="Wei S."/>
            <person name="Zheng Y."/>
            <person name="Lin W."/>
            <person name="Duan Y."/>
            <person name="Cao H."/>
            <person name="Xiong S."/>
            <person name="Wang X."/>
            <person name="Wei L."/>
            <person name="Li C."/>
            <person name="Ma Q."/>
            <person name="Ju M."/>
            <person name="Zhao R."/>
            <person name="Li G."/>
            <person name="Mu C."/>
            <person name="Tian Q."/>
            <person name="Mei H."/>
            <person name="Zhang T."/>
            <person name="Gao T."/>
            <person name="Zhang H."/>
        </authorList>
    </citation>
    <scope>NUCLEOTIDE SEQUENCE</scope>
    <source>
        <strain evidence="1">KEN1</strain>
    </source>
</reference>
<gene>
    <name evidence="1" type="ORF">Slati_2127100</name>
</gene>
<accession>A0AAW2WSW2</accession>
<comment type="caution">
    <text evidence="1">The sequence shown here is derived from an EMBL/GenBank/DDBJ whole genome shotgun (WGS) entry which is preliminary data.</text>
</comment>
<dbReference type="EMBL" id="JACGWN010000007">
    <property type="protein sequence ID" value="KAL0444044.1"/>
    <property type="molecule type" value="Genomic_DNA"/>
</dbReference>
<evidence type="ECO:0008006" key="2">
    <source>
        <dbReference type="Google" id="ProtNLM"/>
    </source>
</evidence>
<name>A0AAW2WSW2_9LAMI</name>
<reference evidence="1" key="1">
    <citation type="submission" date="2020-06" db="EMBL/GenBank/DDBJ databases">
        <authorList>
            <person name="Li T."/>
            <person name="Hu X."/>
            <person name="Zhang T."/>
            <person name="Song X."/>
            <person name="Zhang H."/>
            <person name="Dai N."/>
            <person name="Sheng W."/>
            <person name="Hou X."/>
            <person name="Wei L."/>
        </authorList>
    </citation>
    <scope>NUCLEOTIDE SEQUENCE</scope>
    <source>
        <strain evidence="1">KEN1</strain>
        <tissue evidence="1">Leaf</tissue>
    </source>
</reference>
<organism evidence="1">
    <name type="scientific">Sesamum latifolium</name>
    <dbReference type="NCBI Taxonomy" id="2727402"/>
    <lineage>
        <taxon>Eukaryota</taxon>
        <taxon>Viridiplantae</taxon>
        <taxon>Streptophyta</taxon>
        <taxon>Embryophyta</taxon>
        <taxon>Tracheophyta</taxon>
        <taxon>Spermatophyta</taxon>
        <taxon>Magnoliopsida</taxon>
        <taxon>eudicotyledons</taxon>
        <taxon>Gunneridae</taxon>
        <taxon>Pentapetalae</taxon>
        <taxon>asterids</taxon>
        <taxon>lamiids</taxon>
        <taxon>Lamiales</taxon>
        <taxon>Pedaliaceae</taxon>
        <taxon>Sesamum</taxon>
    </lineage>
</organism>
<evidence type="ECO:0000313" key="1">
    <source>
        <dbReference type="EMBL" id="KAL0444044.1"/>
    </source>
</evidence>
<proteinExistence type="predicted"/>
<dbReference type="AlphaFoldDB" id="A0AAW2WSW2"/>
<protein>
    <recommendedName>
        <fullName evidence="2">Reverse transcriptase zinc-binding domain-containing protein</fullName>
    </recommendedName>
</protein>
<sequence>MDKSWLAYLEDACILCVDEQSETHAHLFFDCRYSCQCLAVVRAHVRFPWPNHEWETDIAWAAHKRRGRHVIYATYRALLAALVYHLWQERNRRKFQQIKRTADSLASLVVEEIRQRILSADLTCKFSTIALFRLWRIPWHTHFDAY</sequence>